<dbReference type="InterPro" id="IPR001482">
    <property type="entry name" value="T2SS/T4SS_dom"/>
</dbReference>
<evidence type="ECO:0000313" key="4">
    <source>
        <dbReference type="Proteomes" id="UP000009374"/>
    </source>
</evidence>
<reference evidence="3 4" key="1">
    <citation type="journal article" date="2009" name="Appl. Environ. Microbiol.">
        <title>Community genomic and proteomic analyses of chemoautotrophic iron-oxidizing "Leptospirillum rubarum" (Group II) and "Leptospirillum ferrodiazotrophum" (Group III) bacteria in acid mine drainage biofilms.</title>
        <authorList>
            <person name="Goltsman D.S."/>
            <person name="Denef V.J."/>
            <person name="Singer S.W."/>
            <person name="VerBerkmoes N.C."/>
            <person name="Lefsrud M."/>
            <person name="Mueller R.S."/>
            <person name="Dick G.J."/>
            <person name="Sun C.L."/>
            <person name="Wheeler K.E."/>
            <person name="Zemla A."/>
            <person name="Baker B.J."/>
            <person name="Hauser L."/>
            <person name="Land M."/>
            <person name="Shah M.B."/>
            <person name="Thelen M.P."/>
            <person name="Hettich R.L."/>
            <person name="Banfield J.F."/>
        </authorList>
    </citation>
    <scope>NUCLEOTIDE SEQUENCE [LARGE SCALE GENOMIC DNA]</scope>
</reference>
<sequence>MTEFPELEPLLSDPVVTDIHIKPYGIYVRKNGRLEKTSVSPGDLPERLKNRYGKDWALSTGGLRIRGRAEDAEGGTFLAVRILPREIPTFARLGLPGLFERIANFPSGLVPICGTTGNGKTSTSAAILHQINESRCEHIVTIEDPVEILHPPLKSPVSQIPVESGPDGYVKAIKGIKRDDTDVVLIGETRDSEALVAALDLAESGVLVLTTLHAADVPRAIHRMTSMLKSEPAAKDRIADTIRLIVAQKLVPGVAGDRALALEYAFFDLAMSQLIRDDKIHQISAHMRAREQERKSEYATFAGSFGKLLGEKKISRETVEAFAPNPKDVFEGLR</sequence>
<dbReference type="Gene3D" id="3.40.50.300">
    <property type="entry name" value="P-loop containing nucleotide triphosphate hydrolases"/>
    <property type="match status" value="1"/>
</dbReference>
<proteinExistence type="inferred from homology"/>
<accession>C6HTY2</accession>
<dbReference type="InterPro" id="IPR050921">
    <property type="entry name" value="T4SS_GSP_E_ATPase"/>
</dbReference>
<dbReference type="Pfam" id="PF00437">
    <property type="entry name" value="T2SSE"/>
    <property type="match status" value="1"/>
</dbReference>
<protein>
    <submittedName>
        <fullName evidence="3">Putative twitching motility protein (PilT)</fullName>
    </submittedName>
</protein>
<organism evidence="3 4">
    <name type="scientific">Leptospirillum ferrodiazotrophum</name>
    <dbReference type="NCBI Taxonomy" id="412449"/>
    <lineage>
        <taxon>Bacteria</taxon>
        <taxon>Pseudomonadati</taxon>
        <taxon>Nitrospirota</taxon>
        <taxon>Nitrospiria</taxon>
        <taxon>Nitrospirales</taxon>
        <taxon>Nitrospiraceae</taxon>
        <taxon>Leptospirillum</taxon>
    </lineage>
</organism>
<evidence type="ECO:0000259" key="2">
    <source>
        <dbReference type="Pfam" id="PF00437"/>
    </source>
</evidence>
<dbReference type="PANTHER" id="PTHR30486:SF6">
    <property type="entry name" value="TYPE IV PILUS RETRACTATION ATPASE PILT"/>
    <property type="match status" value="1"/>
</dbReference>
<dbReference type="GO" id="GO:0016887">
    <property type="term" value="F:ATP hydrolysis activity"/>
    <property type="evidence" value="ECO:0007669"/>
    <property type="project" value="InterPro"/>
</dbReference>
<dbReference type="SUPFAM" id="SSF52540">
    <property type="entry name" value="P-loop containing nucleoside triphosphate hydrolases"/>
    <property type="match status" value="1"/>
</dbReference>
<comment type="similarity">
    <text evidence="1">Belongs to the GSP E family.</text>
</comment>
<feature type="domain" description="Bacterial type II secretion system protein E" evidence="2">
    <location>
        <begin position="99"/>
        <end position="253"/>
    </location>
</feature>
<keyword evidence="4" id="KW-1185">Reference proteome</keyword>
<dbReference type="AlphaFoldDB" id="C6HTY2"/>
<evidence type="ECO:0000256" key="1">
    <source>
        <dbReference type="ARBA" id="ARBA00006611"/>
    </source>
</evidence>
<dbReference type="PANTHER" id="PTHR30486">
    <property type="entry name" value="TWITCHING MOTILITY PROTEIN PILT"/>
    <property type="match status" value="1"/>
</dbReference>
<dbReference type="InterPro" id="IPR027417">
    <property type="entry name" value="P-loop_NTPase"/>
</dbReference>
<evidence type="ECO:0000313" key="3">
    <source>
        <dbReference type="EMBL" id="EES53910.1"/>
    </source>
</evidence>
<dbReference type="Gene3D" id="3.30.450.380">
    <property type="match status" value="1"/>
</dbReference>
<dbReference type="EMBL" id="GG693852">
    <property type="protein sequence ID" value="EES53910.1"/>
    <property type="molecule type" value="Genomic_DNA"/>
</dbReference>
<gene>
    <name evidence="3" type="ORF">UBAL3_44810047</name>
</gene>
<dbReference type="Proteomes" id="UP000009374">
    <property type="component" value="Unassembled WGS sequence"/>
</dbReference>
<name>C6HTY2_9BACT</name>